<evidence type="ECO:0000313" key="2">
    <source>
        <dbReference type="EMBL" id="EWT05859.1"/>
    </source>
</evidence>
<dbReference type="Gene3D" id="1.20.120.520">
    <property type="entry name" value="nmb1532 protein domain like"/>
    <property type="match status" value="1"/>
</dbReference>
<accession>W9GPN3</accession>
<feature type="domain" description="Hemerythrin-like" evidence="1">
    <location>
        <begin position="14"/>
        <end position="132"/>
    </location>
</feature>
<protein>
    <submittedName>
        <fullName evidence="2">Cation-binding protein</fullName>
    </submittedName>
</protein>
<dbReference type="EMBL" id="AWQS01000081">
    <property type="protein sequence ID" value="EWT05859.1"/>
    <property type="molecule type" value="Genomic_DNA"/>
</dbReference>
<dbReference type="RefSeq" id="WP_051518470.1">
    <property type="nucleotide sequence ID" value="NZ_AWQS01000081.1"/>
</dbReference>
<gene>
    <name evidence="2" type="ORF">N864_01475</name>
</gene>
<dbReference type="AlphaFoldDB" id="W9GPN3"/>
<proteinExistence type="predicted"/>
<comment type="caution">
    <text evidence="2">The sequence shown here is derived from an EMBL/GenBank/DDBJ whole genome shotgun (WGS) entry which is preliminary data.</text>
</comment>
<evidence type="ECO:0000313" key="3">
    <source>
        <dbReference type="Proteomes" id="UP000019494"/>
    </source>
</evidence>
<keyword evidence="3" id="KW-1185">Reference proteome</keyword>
<dbReference type="Pfam" id="PF01814">
    <property type="entry name" value="Hemerythrin"/>
    <property type="match status" value="1"/>
</dbReference>
<dbReference type="Proteomes" id="UP000019494">
    <property type="component" value="Unassembled WGS sequence"/>
</dbReference>
<organism evidence="2 3">
    <name type="scientific">Intrasporangium chromatireducens Q5-1</name>
    <dbReference type="NCBI Taxonomy" id="584657"/>
    <lineage>
        <taxon>Bacteria</taxon>
        <taxon>Bacillati</taxon>
        <taxon>Actinomycetota</taxon>
        <taxon>Actinomycetes</taxon>
        <taxon>Micrococcales</taxon>
        <taxon>Intrasporangiaceae</taxon>
        <taxon>Intrasporangium</taxon>
    </lineage>
</organism>
<dbReference type="InterPro" id="IPR012312">
    <property type="entry name" value="Hemerythrin-like"/>
</dbReference>
<name>W9GPN3_9MICO</name>
<dbReference type="OrthoDB" id="8451629at2"/>
<evidence type="ECO:0000259" key="1">
    <source>
        <dbReference type="Pfam" id="PF01814"/>
    </source>
</evidence>
<sequence>MSIHTITTDAESADRVREHHRHLVAELEGLVGALDTVRGPDEARRALTTWLHTQLAPHAAGEEATLYRAAADTVQGRLLIQSMVAEHRLIFELVGELEAATSQPAAAAWAGAILRVFRGHADKENDLVLPLLVAEPGVDLTLLLGELHDAH</sequence>
<reference evidence="3" key="1">
    <citation type="submission" date="2013-08" db="EMBL/GenBank/DDBJ databases">
        <title>Intrasporangium oryzae NRRL B-24470.</title>
        <authorList>
            <person name="Liu H."/>
            <person name="Wang G."/>
        </authorList>
    </citation>
    <scope>NUCLEOTIDE SEQUENCE [LARGE SCALE GENOMIC DNA]</scope>
    <source>
        <strain evidence="3">Q5-1</strain>
    </source>
</reference>